<feature type="compositionally biased region" description="Polar residues" evidence="9">
    <location>
        <begin position="353"/>
        <end position="364"/>
    </location>
</feature>
<feature type="compositionally biased region" description="Basic and acidic residues" evidence="9">
    <location>
        <begin position="89"/>
        <end position="100"/>
    </location>
</feature>
<dbReference type="PANTHER" id="PTHR24392">
    <property type="entry name" value="ZINC FINGER PROTEIN"/>
    <property type="match status" value="1"/>
</dbReference>
<dbReference type="GO" id="GO:0008270">
    <property type="term" value="F:zinc ion binding"/>
    <property type="evidence" value="ECO:0007669"/>
    <property type="project" value="UniProtKB-KW"/>
</dbReference>
<feature type="domain" description="C2H2-type" evidence="10">
    <location>
        <begin position="2832"/>
        <end position="2854"/>
    </location>
</feature>
<dbReference type="SUPFAM" id="SSF57667">
    <property type="entry name" value="beta-beta-alpha zinc fingers"/>
    <property type="match status" value="9"/>
</dbReference>
<evidence type="ECO:0000256" key="4">
    <source>
        <dbReference type="ARBA" id="ARBA00022771"/>
    </source>
</evidence>
<dbReference type="InterPro" id="IPR013087">
    <property type="entry name" value="Znf_C2H2_type"/>
</dbReference>
<protein>
    <submittedName>
        <fullName evidence="11">Zinc finger protein</fullName>
    </submittedName>
</protein>
<feature type="domain" description="C2H2-type" evidence="10">
    <location>
        <begin position="1203"/>
        <end position="1230"/>
    </location>
</feature>
<accession>A0A5N5TC92</accession>
<dbReference type="GO" id="GO:0035282">
    <property type="term" value="P:segmentation"/>
    <property type="evidence" value="ECO:0007669"/>
    <property type="project" value="UniProtKB-KW"/>
</dbReference>
<dbReference type="GO" id="GO:0003677">
    <property type="term" value="F:DNA binding"/>
    <property type="evidence" value="ECO:0007669"/>
    <property type="project" value="UniProtKB-KW"/>
</dbReference>
<reference evidence="11 12" key="1">
    <citation type="journal article" date="2019" name="PLoS Biol.">
        <title>Sex chromosomes control vertical transmission of feminizing Wolbachia symbionts in an isopod.</title>
        <authorList>
            <person name="Becking T."/>
            <person name="Chebbi M.A."/>
            <person name="Giraud I."/>
            <person name="Moumen B."/>
            <person name="Laverre T."/>
            <person name="Caubet Y."/>
            <person name="Peccoud J."/>
            <person name="Gilbert C."/>
            <person name="Cordaux R."/>
        </authorList>
    </citation>
    <scope>NUCLEOTIDE SEQUENCE [LARGE SCALE GENOMIC DNA]</scope>
    <source>
        <strain evidence="11">ANa2</strain>
        <tissue evidence="11">Whole body excluding digestive tract and cuticle</tissue>
    </source>
</reference>
<keyword evidence="12" id="KW-1185">Reference proteome</keyword>
<evidence type="ECO:0000256" key="5">
    <source>
        <dbReference type="ARBA" id="ARBA00022833"/>
    </source>
</evidence>
<feature type="compositionally biased region" description="Polar residues" evidence="9">
    <location>
        <begin position="101"/>
        <end position="118"/>
    </location>
</feature>
<dbReference type="InterPro" id="IPR036236">
    <property type="entry name" value="Znf_C2H2_sf"/>
</dbReference>
<evidence type="ECO:0000313" key="11">
    <source>
        <dbReference type="EMBL" id="KAB7503799.1"/>
    </source>
</evidence>
<organism evidence="11 12">
    <name type="scientific">Armadillidium nasatum</name>
    <dbReference type="NCBI Taxonomy" id="96803"/>
    <lineage>
        <taxon>Eukaryota</taxon>
        <taxon>Metazoa</taxon>
        <taxon>Ecdysozoa</taxon>
        <taxon>Arthropoda</taxon>
        <taxon>Crustacea</taxon>
        <taxon>Multicrustacea</taxon>
        <taxon>Malacostraca</taxon>
        <taxon>Eumalacostraca</taxon>
        <taxon>Peracarida</taxon>
        <taxon>Isopoda</taxon>
        <taxon>Oniscidea</taxon>
        <taxon>Crinocheta</taxon>
        <taxon>Armadillidiidae</taxon>
        <taxon>Armadillidium</taxon>
    </lineage>
</organism>
<keyword evidence="5" id="KW-0862">Zinc</keyword>
<feature type="domain" description="C2H2-type" evidence="10">
    <location>
        <begin position="2665"/>
        <end position="2692"/>
    </location>
</feature>
<dbReference type="PROSITE" id="PS50157">
    <property type="entry name" value="ZINC_FINGER_C2H2_2"/>
    <property type="match status" value="10"/>
</dbReference>
<evidence type="ECO:0000256" key="7">
    <source>
        <dbReference type="ARBA" id="ARBA00023242"/>
    </source>
</evidence>
<feature type="compositionally biased region" description="Basic residues" evidence="9">
    <location>
        <begin position="72"/>
        <end position="81"/>
    </location>
</feature>
<comment type="caution">
    <text evidence="11">The sequence shown here is derived from an EMBL/GenBank/DDBJ whole genome shotgun (WGS) entry which is preliminary data.</text>
</comment>
<evidence type="ECO:0000259" key="10">
    <source>
        <dbReference type="PROSITE" id="PS50157"/>
    </source>
</evidence>
<feature type="domain" description="C2H2-type" evidence="10">
    <location>
        <begin position="2609"/>
        <end position="2636"/>
    </location>
</feature>
<feature type="domain" description="C2H2-type" evidence="10">
    <location>
        <begin position="2776"/>
        <end position="2803"/>
    </location>
</feature>
<dbReference type="OrthoDB" id="3561125at2759"/>
<feature type="domain" description="C2H2-type" evidence="10">
    <location>
        <begin position="2637"/>
        <end position="2664"/>
    </location>
</feature>
<keyword evidence="7" id="KW-0539">Nucleus</keyword>
<dbReference type="SMART" id="SM00355">
    <property type="entry name" value="ZnF_C2H2"/>
    <property type="match status" value="60"/>
</dbReference>
<evidence type="ECO:0000256" key="8">
    <source>
        <dbReference type="PROSITE-ProRule" id="PRU00042"/>
    </source>
</evidence>
<dbReference type="Gene3D" id="3.30.160.60">
    <property type="entry name" value="Classic Zinc Finger"/>
    <property type="match status" value="19"/>
</dbReference>
<dbReference type="GO" id="GO:0005634">
    <property type="term" value="C:nucleus"/>
    <property type="evidence" value="ECO:0007669"/>
    <property type="project" value="UniProtKB-SubCell"/>
</dbReference>
<evidence type="ECO:0000256" key="2">
    <source>
        <dbReference type="ARBA" id="ARBA00022723"/>
    </source>
</evidence>
<name>A0A5N5TC92_9CRUS</name>
<feature type="domain" description="C2H2-type" evidence="10">
    <location>
        <begin position="2446"/>
        <end position="2473"/>
    </location>
</feature>
<keyword evidence="6" id="KW-0238">DNA-binding</keyword>
<evidence type="ECO:0000256" key="3">
    <source>
        <dbReference type="ARBA" id="ARBA00022737"/>
    </source>
</evidence>
<feature type="compositionally biased region" description="Basic and acidic residues" evidence="9">
    <location>
        <begin position="60"/>
        <end position="71"/>
    </location>
</feature>
<feature type="domain" description="C2H2-type" evidence="10">
    <location>
        <begin position="2693"/>
        <end position="2720"/>
    </location>
</feature>
<evidence type="ECO:0000256" key="9">
    <source>
        <dbReference type="SAM" id="MobiDB-lite"/>
    </source>
</evidence>
<sequence>MRKNKEQQQIENKLVLISYNKISALCGKPLVHALIHKIRHKILEQCQSEDYRKKLRQKRPREDCSFHEKSMNSRKKLRSRLSKTSVFKDSADGDLEKRSNNSESKVSGSRNEQNNSSGKIGLGNICQQNKTSGNFKLKSNSSLETLKKDNLNIKKFKCKYCSYRTKYKRSYNVHCAKHKNVKLFECNICDFETNYKSCLIRHNLKHCSEVSELNSTKDCANQLKSTKYFSLSLSEVILLIYNKRKLSDENISIPSPAEPIKCLECNFEAENQICMDLHSQIHSEVHKCPECNYKSIDTETFKDHLIKIHLGHSTSESESVPYSLSKRIRQAKKTGTSDSEYVHYKLRKRSKQPNKTGTNESESVPYTLRKRLRQPSKTGTYESYDEEHSEISEDYNKPHRKKRCNYATRKNENFVAHCLDHSNKKVFKCDHCDFKTNYKRLLRNHELNCIKNQENILNNCFNIAIDENVDYHSLSLYEIINLICNQDKSLDHNTSDETITEVLKCLECTFETGNQKIFNLHSQIHVEGKKCTECKFESKDVDTFKGHLKSHLKCKNIKEQKIRDCKKPHLNTKKFKCNDCPYESKYKTSFDAHCAEHKNIKLFKCDHCDFESNYKSHLVSHNLNRCPNKTELNSNKNCVVNQLKNSKRFSLSLSEIMLIAFNKRNSLDENVSVSSPTELLKCSKCRFVTENSKYLEFHSQIHSEVQKCPECGYESTDIGAFIKHLVKAHLDQSTIESESAPSFRKRSKQFDKIVVGDSSDEEHIKISGKQKPEDSDFEGESVDVAEEDTLDYDKRHKKKLFKCPDCSYVSFNSTNFVFHCLNHNKKKLFRCEHCGFKTNFTHTIKKHNLKCIKNQENSPIECFNIAIDENVNYHLLSLSEIINFICNKDKSLDINTTGLVTKGILKCLECTFQTGNQKIFNLHSQIHVEVKKCTECNFESKDTETFKDHLIGHFKPKNIEKQKMFKCCDCSYETKYKISFDAHCAKHKNIKLFKCDDCDFKSDYKGNLVSHKLYCCPKKAKLNSNENCVVNQSKNSQYFSLSLSEILLLIYNKRNSLDENASVPSPTESLKCPQCSFETENQKYLKLHSQIHSDVQKCPECSYESTDTETFKCHLIKTHLNLSTSESEFVSYSFRKRSRQSNKIVVDDSSDEEHIKISEKQKRKDSDFEDELEDIDSDIEDELQVITEESTLDSDKRRRKKRFKCDACSYATCKNSDFLAHCLNHANEKLFKCEHCDFKTNYRHTIKKHNLKCLKNLENSFSECFSIAIDENVNYHILSLSEMINLICTKDMSLDHNTSDETITEVSRCLECTFETGNQKIFNLHSQIHVEVKKCTECNFESKETAIFKDHLIGHFTNKNIKEQKMFKCCDCSYETEYKTSFDAHCAKHKNIKLFKCDDCDFESNYKRALVSHKLYRCSKKAKLNSNENCVSECFSIAIHENVNYHLLSLSEVINLICNKGKSLDINTTGLVTKGILKCLECTFETRNQKIFNLHSQIHVEVKKCTECNFENANTETFKDHLIGHFKHKNIEKQKMFKCCDCSYETKYKTKYDAHCAEHKNIKLFKCDHCDFGSNNKRYLKSHKLNHCPKRAELNSNKISECFSIAIDENVNCNLLSLSEVINLICNKGKSLDINTTGLATKEVLRCLECPFETGNQKIFNLHSQIHVEVKKCTECNFESKETATFKDHLIGHFKHKNIEKQKMFKCNDCPYESKYKTSFDAHCAEHKNIKLFKCDHCDFESNYKSHLVSHNLNRCPNKNELNSNKNCVVNQSENSQSFSLSLSEIMFFIFNKRNSLDENVSVSSPTELLKCSKCSFVTENSKYLEFHSQIHSEIQKCPECGFESTDTETFIKHLIKTHLNQLKIGSGSVSYSLNKRSRRFNKIAVDDPSDEEHIEISSKQKPEDSDFEDGLVDVAEDTLDSEKRRRKKWFKCPDCSYVSCNSTNFVFHCLNHNKKKLFKCEHCDFKTNYRRTIRKHNLKCIKNQKNSLSECFNKAIDENVDYHSLSLSEIISFICNQDKSLDHNSCDETTTEVLKCLECTFETGNQKIFNLHSQIHVEVKKCTECNFESKETAIFKDHLIKTHLNESKNNRPITTRFKCPDCSYTSINYGTFVAHCLDHVNEKLFQCENCDFKTNYKPSMKNHVLKCLKNPDKSHSKCYSISNNKENINYHLLSLSEIMNLVCKKTNSLDLNTSDEATKEEVLKCLECTFKTGNLKHFNLHFQIHVEVKKCTECSFEINCLEKFKNHLITHLDCCGNKNDSSSHSCRNSKLSVSGIYEDVLRGNTDKEGVNRESKKFNCGSCTYATNSEELFTVHCSDHCNEKLSNDKHCDFETNSQQNKESHNLTVKKCKNMKWEVQECLNRIKTRNKTKSQRKDYACDKCTNSYADFLSHKLVHNNEKSDCVDITTHLDNLKDYSFSDIISMICNGENEVNQDINLDSETKLHKCSQCSFECSDEVKLLEHLSSHSTEEKLICSQCSFEGTNQSDLDSHLQTHSTFKCSKCSYECSDIAGLNLHSCEPNSDKIFTCSECDFETKKEKHLTLHSQLHAKLRKCTECSYSNYILFKFKEHLKSHLPTKLYTCTKCSYKTNFIKQLKVHLFNHTNIRVFTCPQCDYKTNYKSNMKFHLETHIKVKTYRCSECEYSTPKSASLKEHIFNHSQIKQFLCGECDYGCNNKNRMKEHLKQHSNERPLKCSECDFSTKYKKHLNLHKAKHTGQFSYSCSECDFKCVYKHLLKQHSLKHAKTKLYKCPECSYQCNYNLKLHMINMHSKTKMYKCSECKYESNHRSNFLSHVRTHSSDRNYSCSECSFTSKRKGNLKMHLMTHLQEKLFKCDLCDYKCTHKYQLKRHILIH</sequence>
<evidence type="ECO:0000256" key="1">
    <source>
        <dbReference type="ARBA" id="ARBA00004123"/>
    </source>
</evidence>
<dbReference type="EMBL" id="SEYY01004409">
    <property type="protein sequence ID" value="KAB7503799.1"/>
    <property type="molecule type" value="Genomic_DNA"/>
</dbReference>
<dbReference type="Proteomes" id="UP000326759">
    <property type="component" value="Unassembled WGS sequence"/>
</dbReference>
<keyword evidence="2" id="KW-0479">Metal-binding</keyword>
<evidence type="ECO:0000313" key="12">
    <source>
        <dbReference type="Proteomes" id="UP000326759"/>
    </source>
</evidence>
<gene>
    <name evidence="11" type="ORF">Anas_11842</name>
</gene>
<keyword evidence="4 8" id="KW-0863">Zinc-finger</keyword>
<feature type="region of interest" description="Disordered" evidence="9">
    <location>
        <begin position="57"/>
        <end position="121"/>
    </location>
</feature>
<dbReference type="PROSITE" id="PS00028">
    <property type="entry name" value="ZINC_FINGER_C2H2_1"/>
    <property type="match status" value="4"/>
</dbReference>
<proteinExistence type="predicted"/>
<keyword evidence="3" id="KW-0677">Repeat</keyword>
<evidence type="ECO:0000256" key="6">
    <source>
        <dbReference type="ARBA" id="ARBA00023125"/>
    </source>
</evidence>
<feature type="domain" description="C2H2-type" evidence="10">
    <location>
        <begin position="2804"/>
        <end position="2831"/>
    </location>
</feature>
<comment type="subcellular location">
    <subcellularLocation>
        <location evidence="1">Nucleus</location>
    </subcellularLocation>
</comment>
<feature type="domain" description="C2H2-type" evidence="10">
    <location>
        <begin position="2527"/>
        <end position="2554"/>
    </location>
</feature>
<feature type="region of interest" description="Disordered" evidence="9">
    <location>
        <begin position="328"/>
        <end position="385"/>
    </location>
</feature>